<keyword evidence="1" id="KW-0255">Endonuclease</keyword>
<keyword evidence="1" id="KW-0378">Hydrolase</keyword>
<keyword evidence="1" id="KW-0540">Nuclease</keyword>
<proteinExistence type="predicted"/>
<dbReference type="GO" id="GO:0004519">
    <property type="term" value="F:endonuclease activity"/>
    <property type="evidence" value="ECO:0007669"/>
    <property type="project" value="UniProtKB-KW"/>
</dbReference>
<organism evidence="1">
    <name type="scientific">Siphoviridae sp. ctdvJ3</name>
    <dbReference type="NCBI Taxonomy" id="2827903"/>
    <lineage>
        <taxon>Viruses</taxon>
        <taxon>Duplodnaviria</taxon>
        <taxon>Heunggongvirae</taxon>
        <taxon>Uroviricota</taxon>
        <taxon>Caudoviricetes</taxon>
    </lineage>
</organism>
<sequence>MLLTLCVIILVPGAMKMSVRTYTELISLPTFEERFRYLKLDGKIGEATFGFQRWLNQEFYHSSEWLSFRDDVIIRDNGCDLGIAGHEIFGPVLIHHINPITYEDIINRNPCVFDLENVICTQLKTHNAIHYGDESILILKPVQRSRNDTCPWRKN</sequence>
<name>A0A8S5SC37_9CAUD</name>
<dbReference type="EMBL" id="BK032569">
    <property type="protein sequence ID" value="DAF48497.1"/>
    <property type="molecule type" value="Genomic_DNA"/>
</dbReference>
<protein>
    <submittedName>
        <fullName evidence="1">HNH endonuclease bacteriophage, HNH Endonuclease, DNA.52A</fullName>
    </submittedName>
</protein>
<evidence type="ECO:0000313" key="1">
    <source>
        <dbReference type="EMBL" id="DAF48497.1"/>
    </source>
</evidence>
<reference evidence="1" key="1">
    <citation type="journal article" date="2021" name="Proc. Natl. Acad. Sci. U.S.A.">
        <title>A Catalog of Tens of Thousands of Viruses from Human Metagenomes Reveals Hidden Associations with Chronic Diseases.</title>
        <authorList>
            <person name="Tisza M.J."/>
            <person name="Buck C.B."/>
        </authorList>
    </citation>
    <scope>NUCLEOTIDE SEQUENCE</scope>
    <source>
        <strain evidence="1">CtdvJ3</strain>
    </source>
</reference>
<accession>A0A8S5SC37</accession>